<organism evidence="2 3">
    <name type="scientific">Herbaspirillum frisingense</name>
    <dbReference type="NCBI Taxonomy" id="92645"/>
    <lineage>
        <taxon>Bacteria</taxon>
        <taxon>Pseudomonadati</taxon>
        <taxon>Pseudomonadota</taxon>
        <taxon>Betaproteobacteria</taxon>
        <taxon>Burkholderiales</taxon>
        <taxon>Oxalobacteraceae</taxon>
        <taxon>Herbaspirillum</taxon>
    </lineage>
</organism>
<gene>
    <name evidence="2" type="ORF">GAK35_00187</name>
</gene>
<evidence type="ECO:0000256" key="1">
    <source>
        <dbReference type="SAM" id="Phobius"/>
    </source>
</evidence>
<keyword evidence="1" id="KW-0472">Membrane</keyword>
<feature type="transmembrane region" description="Helical" evidence="1">
    <location>
        <begin position="176"/>
        <end position="193"/>
    </location>
</feature>
<dbReference type="EMBL" id="WNDX01000003">
    <property type="protein sequence ID" value="KAF1048637.1"/>
    <property type="molecule type" value="Genomic_DNA"/>
</dbReference>
<evidence type="ECO:0000313" key="3">
    <source>
        <dbReference type="Proteomes" id="UP000462435"/>
    </source>
</evidence>
<feature type="transmembrane region" description="Helical" evidence="1">
    <location>
        <begin position="112"/>
        <end position="137"/>
    </location>
</feature>
<keyword evidence="1" id="KW-1133">Transmembrane helix</keyword>
<protein>
    <submittedName>
        <fullName evidence="2">Uncharacterized protein</fullName>
    </submittedName>
</protein>
<feature type="transmembrane region" description="Helical" evidence="1">
    <location>
        <begin position="149"/>
        <end position="169"/>
    </location>
</feature>
<reference evidence="3" key="1">
    <citation type="journal article" date="2020" name="MBio">
        <title>Horizontal gene transfer to a defensive symbiont with a reduced genome amongst a multipartite beetle microbiome.</title>
        <authorList>
            <person name="Waterworth S.C."/>
            <person name="Florez L.V."/>
            <person name="Rees E.R."/>
            <person name="Hertweck C."/>
            <person name="Kaltenpoth M."/>
            <person name="Kwan J.C."/>
        </authorList>
    </citation>
    <scope>NUCLEOTIDE SEQUENCE [LARGE SCALE GENOMIC DNA]</scope>
</reference>
<accession>A0A7V8G0I2</accession>
<comment type="caution">
    <text evidence="2">The sequence shown here is derived from an EMBL/GenBank/DDBJ whole genome shotgun (WGS) entry which is preliminary data.</text>
</comment>
<evidence type="ECO:0000313" key="2">
    <source>
        <dbReference type="EMBL" id="KAF1048637.1"/>
    </source>
</evidence>
<dbReference type="AlphaFoldDB" id="A0A7V8G0I2"/>
<dbReference type="Proteomes" id="UP000462435">
    <property type="component" value="Unassembled WGS sequence"/>
</dbReference>
<feature type="transmembrane region" description="Helical" evidence="1">
    <location>
        <begin position="6"/>
        <end position="25"/>
    </location>
</feature>
<keyword evidence="1" id="KW-0812">Transmembrane</keyword>
<proteinExistence type="predicted"/>
<sequence length="196" mass="22187">MHIDYSNVLPWIYLFNSIALIHMALKQLRKRRAGKPVDARLQQTAQAEAQWTGSVPDALVQKLGKESNYGDFDFGTCVYQWQGDRFILEAWYKNREFTGFQLRQRDSAFPDLGTYFNCSILAALACSWKLLAGLAVLHEATDALPVGTALKQYVINFALFMLAAWIISFGLKRHQLLLSAGCILMTLLSLPLIDWP</sequence>
<name>A0A7V8G0I2_9BURK</name>